<keyword evidence="5" id="KW-1185">Reference proteome</keyword>
<comment type="caution">
    <text evidence="4">The sequence shown here is derived from an EMBL/GenBank/DDBJ whole genome shotgun (WGS) entry which is preliminary data.</text>
</comment>
<keyword evidence="2" id="KW-0472">Membrane</keyword>
<feature type="transmembrane region" description="Helical" evidence="2">
    <location>
        <begin position="107"/>
        <end position="127"/>
    </location>
</feature>
<dbReference type="RefSeq" id="WP_153467339.1">
    <property type="nucleotide sequence ID" value="NZ_WBOF01000002.1"/>
</dbReference>
<keyword evidence="2" id="KW-1133">Transmembrane helix</keyword>
<keyword evidence="2" id="KW-0812">Transmembrane</keyword>
<dbReference type="AlphaFoldDB" id="A0A6N7L1V0"/>
<dbReference type="InterPro" id="IPR000045">
    <property type="entry name" value="Prepilin_IV_endopep_pep"/>
</dbReference>
<accession>A0A6N7L1V0</accession>
<evidence type="ECO:0000256" key="1">
    <source>
        <dbReference type="ARBA" id="ARBA00005801"/>
    </source>
</evidence>
<evidence type="ECO:0000313" key="4">
    <source>
        <dbReference type="EMBL" id="MQS16478.1"/>
    </source>
</evidence>
<feature type="transmembrane region" description="Helical" evidence="2">
    <location>
        <begin position="84"/>
        <end position="101"/>
    </location>
</feature>
<proteinExistence type="inferred from homology"/>
<dbReference type="Gene3D" id="1.20.120.1220">
    <property type="match status" value="1"/>
</dbReference>
<feature type="domain" description="Prepilin type IV endopeptidase peptidase" evidence="3">
    <location>
        <begin position="61"/>
        <end position="167"/>
    </location>
</feature>
<dbReference type="Pfam" id="PF01478">
    <property type="entry name" value="Peptidase_A24"/>
    <property type="match status" value="1"/>
</dbReference>
<protein>
    <submittedName>
        <fullName evidence="4">Prepilin peptidase</fullName>
    </submittedName>
</protein>
<dbReference type="GO" id="GO:0005886">
    <property type="term" value="C:plasma membrane"/>
    <property type="evidence" value="ECO:0007669"/>
    <property type="project" value="TreeGrafter"/>
</dbReference>
<dbReference type="Proteomes" id="UP000450000">
    <property type="component" value="Unassembled WGS sequence"/>
</dbReference>
<dbReference type="GO" id="GO:0004190">
    <property type="term" value="F:aspartic-type endopeptidase activity"/>
    <property type="evidence" value="ECO:0007669"/>
    <property type="project" value="InterPro"/>
</dbReference>
<evidence type="ECO:0000259" key="3">
    <source>
        <dbReference type="Pfam" id="PF01478"/>
    </source>
</evidence>
<comment type="similarity">
    <text evidence="1">Belongs to the peptidase A24 family.</text>
</comment>
<sequence length="203" mass="20610">MTAPADAPADAPEPARGRLRLDGDSMAVLRRHAVAVGAAAVAAGAALAWRFGASPLLPAYLVFVALGCALSVIDLALHRLPDALTLPAYPLFALLLAYPSVQDPGVALRALLAAVAALVFYLAAALLPDGPGLGDVKAAGPIGALLGWTGWYAVVAGTFLAFVLTALAGTVQILARRAPGRTRLPFGPSLYGGAVLALLLFGR</sequence>
<dbReference type="OrthoDB" id="2087435at2"/>
<feature type="transmembrane region" description="Helical" evidence="2">
    <location>
        <begin position="57"/>
        <end position="77"/>
    </location>
</feature>
<dbReference type="PANTHER" id="PTHR30487:SF0">
    <property type="entry name" value="PREPILIN LEADER PEPTIDASE_N-METHYLTRANSFERASE-RELATED"/>
    <property type="match status" value="1"/>
</dbReference>
<name>A0A6N7L1V0_9ACTN</name>
<dbReference type="InterPro" id="IPR050882">
    <property type="entry name" value="Prepilin_peptidase/N-MTase"/>
</dbReference>
<dbReference type="GO" id="GO:0006465">
    <property type="term" value="P:signal peptide processing"/>
    <property type="evidence" value="ECO:0007669"/>
    <property type="project" value="TreeGrafter"/>
</dbReference>
<feature type="transmembrane region" description="Helical" evidence="2">
    <location>
        <begin position="139"/>
        <end position="164"/>
    </location>
</feature>
<evidence type="ECO:0000256" key="2">
    <source>
        <dbReference type="SAM" id="Phobius"/>
    </source>
</evidence>
<reference evidence="4 5" key="1">
    <citation type="submission" date="2019-09" db="EMBL/GenBank/DDBJ databases">
        <title>Genome Sequences of Streptomyces kaniharaensis ATCC 21070.</title>
        <authorList>
            <person name="Zhu W."/>
            <person name="De Crecy-Lagard V."/>
            <person name="Richards N.G."/>
        </authorList>
    </citation>
    <scope>NUCLEOTIDE SEQUENCE [LARGE SCALE GENOMIC DNA]</scope>
    <source>
        <strain evidence="4 5">SF-557</strain>
    </source>
</reference>
<evidence type="ECO:0000313" key="5">
    <source>
        <dbReference type="Proteomes" id="UP000450000"/>
    </source>
</evidence>
<organism evidence="4 5">
    <name type="scientific">Streptomyces kaniharaensis</name>
    <dbReference type="NCBI Taxonomy" id="212423"/>
    <lineage>
        <taxon>Bacteria</taxon>
        <taxon>Bacillati</taxon>
        <taxon>Actinomycetota</taxon>
        <taxon>Actinomycetes</taxon>
        <taxon>Kitasatosporales</taxon>
        <taxon>Streptomycetaceae</taxon>
        <taxon>Streptomyces</taxon>
    </lineage>
</organism>
<feature type="transmembrane region" description="Helical" evidence="2">
    <location>
        <begin position="33"/>
        <end position="51"/>
    </location>
</feature>
<gene>
    <name evidence="4" type="ORF">F7Q99_30860</name>
</gene>
<dbReference type="PANTHER" id="PTHR30487">
    <property type="entry name" value="TYPE 4 PREPILIN-LIKE PROTEINS LEADER PEPTIDE-PROCESSING ENZYME"/>
    <property type="match status" value="1"/>
</dbReference>
<feature type="transmembrane region" description="Helical" evidence="2">
    <location>
        <begin position="184"/>
        <end position="202"/>
    </location>
</feature>
<dbReference type="EMBL" id="WBOF01000002">
    <property type="protein sequence ID" value="MQS16478.1"/>
    <property type="molecule type" value="Genomic_DNA"/>
</dbReference>